<dbReference type="InterPro" id="IPR050416">
    <property type="entry name" value="FAD-linked_Oxidoreductase"/>
</dbReference>
<dbReference type="SUPFAM" id="SSF51679">
    <property type="entry name" value="Bacterial luciferase-like"/>
    <property type="match status" value="1"/>
</dbReference>
<evidence type="ECO:0000256" key="4">
    <source>
        <dbReference type="ARBA" id="ARBA00022827"/>
    </source>
</evidence>
<reference evidence="7" key="1">
    <citation type="submission" date="2022-06" db="EMBL/GenBank/DDBJ databases">
        <title>Sequencing the genomes of 1000 actinobacteria strains.</title>
        <authorList>
            <person name="Klenk H.-P."/>
        </authorList>
    </citation>
    <scope>NUCLEOTIDE SEQUENCE</scope>
    <source>
        <strain evidence="7">DSM 46694</strain>
    </source>
</reference>
<dbReference type="PANTHER" id="PTHR42973">
    <property type="entry name" value="BINDING OXIDOREDUCTASE, PUTATIVE (AFU_ORTHOLOGUE AFUA_1G17690)-RELATED"/>
    <property type="match status" value="1"/>
</dbReference>
<dbReference type="InterPro" id="IPR036661">
    <property type="entry name" value="Luciferase-like_sf"/>
</dbReference>
<dbReference type="RefSeq" id="WP_253744866.1">
    <property type="nucleotide sequence ID" value="NZ_BAABKA010000026.1"/>
</dbReference>
<feature type="domain" description="FAD-binding PCMH-type" evidence="6">
    <location>
        <begin position="334"/>
        <end position="505"/>
    </location>
</feature>
<dbReference type="InterPro" id="IPR006094">
    <property type="entry name" value="Oxid_FAD_bind_N"/>
</dbReference>
<evidence type="ECO:0000259" key="6">
    <source>
        <dbReference type="PROSITE" id="PS51387"/>
    </source>
</evidence>
<keyword evidence="5" id="KW-0560">Oxidoreductase</keyword>
<dbReference type="InterPro" id="IPR011251">
    <property type="entry name" value="Luciferase-like_dom"/>
</dbReference>
<dbReference type="PROSITE" id="PS00862">
    <property type="entry name" value="OX2_COVAL_FAD"/>
    <property type="match status" value="1"/>
</dbReference>
<sequence>MTVDHGHPLRFGVLLTPEADRPQAAVERARLSEELGYDVVSFRDSPGGIDPWTLLSWVAARTSRIRLLAGPVGEAVNPAVVARAAAGLDLLSDGRVELALRPAPAVAATSEALDVIRGIWAVNVRSPLRLDGRHHRLAGAERGPAPAHNIPVWLAAGTHPQALRLAAAKADGWLLTAPGPADGSPLTAPGPANGPALTWDDVRDELAAAGAVIDEAARAEGRDPREVHRLVHLAPTAPPERWAADLLPLIRDDGVSTVILATDDEQTLRRFAAEVAPALRAARGEATRPALRALFVRRHRREGIDYDAVPAALAESAVEPGDAAFARVRSTYLRGGSPGLVLRPGTPAEVSQAVRFARTQPVKLSVRSGGHGISGRSTSNGGIVIDVSRLSAIEVLDKATRRVRVGPGARWGDVAATLAPYGWALTSGDYGGVGVGGLATAGGIGWFVREHGLTIDRLRAVDMVLADGSQVHADDEENADLFWAVRGAGANFGIVTAFEFEAHEGGEVGFAQLVVDATDTAGFLQRWGAAMEAAPRDLTSSLIIGQARPGQPIVAQIMAVVHSGDVETIISRLQPIAATAPLLDHSIQVLPYEAIMHVPHGPHDAQGEPVTRAGLADHLTPELAAAAARLVASGRTYFFQVRAAGGAASDVPADATAYAGRSAGFSLVAFGPGRRALDEAWDGMLHHFSGQYINFETDLRPERVQEAYPEPTLSRLRALKRRYDPANVFRDNFNITPSDA</sequence>
<dbReference type="SUPFAM" id="SSF55103">
    <property type="entry name" value="FAD-linked oxidases, C-terminal domain"/>
    <property type="match status" value="1"/>
</dbReference>
<keyword evidence="4" id="KW-0274">FAD</keyword>
<dbReference type="Pfam" id="PF08031">
    <property type="entry name" value="BBE"/>
    <property type="match status" value="1"/>
</dbReference>
<dbReference type="SUPFAM" id="SSF56176">
    <property type="entry name" value="FAD-binding/transporter-associated domain-like"/>
    <property type="match status" value="1"/>
</dbReference>
<dbReference type="InterPro" id="IPR006093">
    <property type="entry name" value="Oxy_OxRdtase_FAD_BS"/>
</dbReference>
<keyword evidence="3" id="KW-0285">Flavoprotein</keyword>
<dbReference type="EMBL" id="JAMZEB010000002">
    <property type="protein sequence ID" value="MCP2357759.1"/>
    <property type="molecule type" value="Genomic_DNA"/>
</dbReference>
<evidence type="ECO:0000256" key="5">
    <source>
        <dbReference type="ARBA" id="ARBA00023002"/>
    </source>
</evidence>
<dbReference type="PROSITE" id="PS51387">
    <property type="entry name" value="FAD_PCMH"/>
    <property type="match status" value="1"/>
</dbReference>
<dbReference type="InterPro" id="IPR036318">
    <property type="entry name" value="FAD-bd_PCMH-like_sf"/>
</dbReference>
<dbReference type="Gene3D" id="3.40.462.20">
    <property type="match status" value="1"/>
</dbReference>
<dbReference type="Pfam" id="PF01565">
    <property type="entry name" value="FAD_binding_4"/>
    <property type="match status" value="1"/>
</dbReference>
<evidence type="ECO:0000313" key="7">
    <source>
        <dbReference type="EMBL" id="MCP2357759.1"/>
    </source>
</evidence>
<dbReference type="InterPro" id="IPR016166">
    <property type="entry name" value="FAD-bd_PCMH"/>
</dbReference>
<dbReference type="GO" id="GO:0071949">
    <property type="term" value="F:FAD binding"/>
    <property type="evidence" value="ECO:0007669"/>
    <property type="project" value="InterPro"/>
</dbReference>
<evidence type="ECO:0000256" key="2">
    <source>
        <dbReference type="ARBA" id="ARBA00005466"/>
    </source>
</evidence>
<dbReference type="Gene3D" id="3.20.20.30">
    <property type="entry name" value="Luciferase-like domain"/>
    <property type="match status" value="1"/>
</dbReference>
<dbReference type="Pfam" id="PF00296">
    <property type="entry name" value="Bac_luciferase"/>
    <property type="match status" value="1"/>
</dbReference>
<evidence type="ECO:0000256" key="3">
    <source>
        <dbReference type="ARBA" id="ARBA00022630"/>
    </source>
</evidence>
<evidence type="ECO:0000313" key="8">
    <source>
        <dbReference type="Proteomes" id="UP001139648"/>
    </source>
</evidence>
<protein>
    <submittedName>
        <fullName evidence="7">Alkanesulfonate monooxygenase SsuD/methylene tetrahydromethanopterin reductase-like flavin-dependent oxidoreductase (Luciferase family)</fullName>
    </submittedName>
</protein>
<dbReference type="InterPro" id="IPR016167">
    <property type="entry name" value="FAD-bd_PCMH_sub1"/>
</dbReference>
<dbReference type="AlphaFoldDB" id="A0A9X2K2Y0"/>
<evidence type="ECO:0000256" key="1">
    <source>
        <dbReference type="ARBA" id="ARBA00001974"/>
    </source>
</evidence>
<dbReference type="GO" id="GO:0004497">
    <property type="term" value="F:monooxygenase activity"/>
    <property type="evidence" value="ECO:0007669"/>
    <property type="project" value="UniProtKB-KW"/>
</dbReference>
<accession>A0A9X2K2Y0</accession>
<dbReference type="Gene3D" id="3.30.43.10">
    <property type="entry name" value="Uridine Diphospho-n-acetylenolpyruvylglucosamine Reductase, domain 2"/>
    <property type="match status" value="1"/>
</dbReference>
<name>A0A9X2K2Y0_9ACTN</name>
<dbReference type="GO" id="GO:0016705">
    <property type="term" value="F:oxidoreductase activity, acting on paired donors, with incorporation or reduction of molecular oxygen"/>
    <property type="evidence" value="ECO:0007669"/>
    <property type="project" value="InterPro"/>
</dbReference>
<keyword evidence="7" id="KW-0503">Monooxygenase</keyword>
<dbReference type="Gene3D" id="3.30.465.10">
    <property type="match status" value="1"/>
</dbReference>
<organism evidence="7 8">
    <name type="scientific">Nonomuraea thailandensis</name>
    <dbReference type="NCBI Taxonomy" id="1188745"/>
    <lineage>
        <taxon>Bacteria</taxon>
        <taxon>Bacillati</taxon>
        <taxon>Actinomycetota</taxon>
        <taxon>Actinomycetes</taxon>
        <taxon>Streptosporangiales</taxon>
        <taxon>Streptosporangiaceae</taxon>
        <taxon>Nonomuraea</taxon>
    </lineage>
</organism>
<dbReference type="InterPro" id="IPR016164">
    <property type="entry name" value="FAD-linked_Oxase-like_C"/>
</dbReference>
<comment type="cofactor">
    <cofactor evidence="1">
        <name>FAD</name>
        <dbReference type="ChEBI" id="CHEBI:57692"/>
    </cofactor>
</comment>
<gene>
    <name evidence="7" type="ORF">HD597_004779</name>
</gene>
<proteinExistence type="inferred from homology"/>
<dbReference type="InterPro" id="IPR012951">
    <property type="entry name" value="BBE"/>
</dbReference>
<keyword evidence="8" id="KW-1185">Reference proteome</keyword>
<dbReference type="InterPro" id="IPR016169">
    <property type="entry name" value="FAD-bd_PCMH_sub2"/>
</dbReference>
<dbReference type="PANTHER" id="PTHR42973:SF39">
    <property type="entry name" value="FAD-BINDING PCMH-TYPE DOMAIN-CONTAINING PROTEIN"/>
    <property type="match status" value="1"/>
</dbReference>
<comment type="similarity">
    <text evidence="2">Belongs to the oxygen-dependent FAD-linked oxidoreductase family.</text>
</comment>
<dbReference type="Proteomes" id="UP001139648">
    <property type="component" value="Unassembled WGS sequence"/>
</dbReference>
<comment type="caution">
    <text evidence="7">The sequence shown here is derived from an EMBL/GenBank/DDBJ whole genome shotgun (WGS) entry which is preliminary data.</text>
</comment>